<sequence length="100" mass="11036">MAQGQLPSLKNTPCGLLGIITRVLGPEYTVRTWRFVAIRPVWFGPNMKCCALHKRQCPLRSCGGLKPFSQFQRSLLKCANVDGLGGFNVPEIAACYCFTS</sequence>
<evidence type="ECO:0000313" key="1">
    <source>
        <dbReference type="EMBL" id="KAK5625448.1"/>
    </source>
</evidence>
<accession>A0AAN7Z399</accession>
<protein>
    <submittedName>
        <fullName evidence="1">Uncharacterized protein</fullName>
    </submittedName>
</protein>
<organism evidence="1 2">
    <name type="scientific">Xylaria bambusicola</name>
    <dbReference type="NCBI Taxonomy" id="326684"/>
    <lineage>
        <taxon>Eukaryota</taxon>
        <taxon>Fungi</taxon>
        <taxon>Dikarya</taxon>
        <taxon>Ascomycota</taxon>
        <taxon>Pezizomycotina</taxon>
        <taxon>Sordariomycetes</taxon>
        <taxon>Xylariomycetidae</taxon>
        <taxon>Xylariales</taxon>
        <taxon>Xylariaceae</taxon>
        <taxon>Xylaria</taxon>
    </lineage>
</organism>
<reference evidence="1 2" key="1">
    <citation type="submission" date="2023-10" db="EMBL/GenBank/DDBJ databases">
        <title>Draft genome sequence of Xylaria bambusicola isolate GMP-LS, the root and basal stem rot pathogen of sugarcane in Indonesia.</title>
        <authorList>
            <person name="Selvaraj P."/>
            <person name="Muralishankar V."/>
            <person name="Muruganantham S."/>
            <person name="Sp S."/>
            <person name="Haryani S."/>
            <person name="Lau K.J.X."/>
            <person name="Naqvi N.I."/>
        </authorList>
    </citation>
    <scope>NUCLEOTIDE SEQUENCE [LARGE SCALE GENOMIC DNA]</scope>
    <source>
        <strain evidence="1">GMP-LS</strain>
    </source>
</reference>
<gene>
    <name evidence="1" type="ORF">RRF57_001164</name>
</gene>
<dbReference type="Proteomes" id="UP001305414">
    <property type="component" value="Unassembled WGS sequence"/>
</dbReference>
<dbReference type="AlphaFoldDB" id="A0AAN7Z399"/>
<comment type="caution">
    <text evidence="1">The sequence shown here is derived from an EMBL/GenBank/DDBJ whole genome shotgun (WGS) entry which is preliminary data.</text>
</comment>
<name>A0AAN7Z399_9PEZI</name>
<evidence type="ECO:0000313" key="2">
    <source>
        <dbReference type="Proteomes" id="UP001305414"/>
    </source>
</evidence>
<dbReference type="EMBL" id="JAWHQM010000002">
    <property type="protein sequence ID" value="KAK5625448.1"/>
    <property type="molecule type" value="Genomic_DNA"/>
</dbReference>
<proteinExistence type="predicted"/>
<keyword evidence="2" id="KW-1185">Reference proteome</keyword>